<evidence type="ECO:0000256" key="1">
    <source>
        <dbReference type="ARBA" id="ARBA00022729"/>
    </source>
</evidence>
<sequence>MFLQGNGTITFQPGAGETQAIADDIADQTGAGGTGAEAGSYALIKDDDGTLVLSGDNSYSGGTTVQDGTLSLQSDTAAGIGTITTTGSVIDYGNGVTIANAIDVDSNSTQLQVLAGTATQSGDITETGFARPVEKIGGGTLVLSGTNTFTGTTAITAGTLRLVNGAAVSDSSNVVIFGSSRLDLADGETVGSLTGVASSTVTLNGNTLITGASNVTTEFSGEISGSGGVTKTGAGAFTLSGTNSFTGPLTINQGFVVADGGTAIADSVSLRVNGGTFQANDSETIGSLAAPAPSGSQAARASPRGLTTARQHSPARSRTPAATAAVSSRSAMVR</sequence>
<dbReference type="STRING" id="1177755.A7A08_03100"/>
<evidence type="ECO:0000313" key="3">
    <source>
        <dbReference type="EMBL" id="ODA66085.1"/>
    </source>
</evidence>
<dbReference type="NCBIfam" id="TIGR02601">
    <property type="entry name" value="autotrns_rpt"/>
    <property type="match status" value="3"/>
</dbReference>
<dbReference type="OrthoDB" id="7195851at2"/>
<dbReference type="SUPFAM" id="SSF51126">
    <property type="entry name" value="Pectin lyase-like"/>
    <property type="match status" value="2"/>
</dbReference>
<reference evidence="3 4" key="1">
    <citation type="submission" date="2016-07" db="EMBL/GenBank/DDBJ databases">
        <title>Draft genome sequence of Methyloligella halotolerans C2T (VKM B-2706T=CCUG 61687T=DSM 25045T), a halotolerant polyhydroxybutyrate accumulating methylotroph.</title>
        <authorList>
            <person name="Vasilenko O.V."/>
            <person name="Doronina N.V."/>
            <person name="Poroshina M.N."/>
            <person name="Tarlachkov S.V."/>
            <person name="Trotsenko Y.A."/>
        </authorList>
    </citation>
    <scope>NUCLEOTIDE SEQUENCE [LARGE SCALE GENOMIC DNA]</scope>
    <source>
        <strain evidence="3 4">VKM B-2706</strain>
    </source>
</reference>
<dbReference type="EMBL" id="MASI01000011">
    <property type="protein sequence ID" value="ODA66085.1"/>
    <property type="molecule type" value="Genomic_DNA"/>
</dbReference>
<dbReference type="Proteomes" id="UP000095087">
    <property type="component" value="Unassembled WGS sequence"/>
</dbReference>
<keyword evidence="1" id="KW-0732">Signal</keyword>
<dbReference type="Gene3D" id="2.160.20.20">
    <property type="match status" value="1"/>
</dbReference>
<comment type="caution">
    <text evidence="3">The sequence shown here is derived from an EMBL/GenBank/DDBJ whole genome shotgun (WGS) entry which is preliminary data.</text>
</comment>
<feature type="region of interest" description="Disordered" evidence="2">
    <location>
        <begin position="284"/>
        <end position="334"/>
    </location>
</feature>
<protein>
    <submittedName>
        <fullName evidence="3">Autotransporter-associated beta strand repeat protein</fullName>
    </submittedName>
</protein>
<dbReference type="InterPro" id="IPR011050">
    <property type="entry name" value="Pectin_lyase_fold/virulence"/>
</dbReference>
<dbReference type="InterPro" id="IPR012332">
    <property type="entry name" value="Autotransporter_pectin_lyase_C"/>
</dbReference>
<proteinExistence type="predicted"/>
<keyword evidence="4" id="KW-1185">Reference proteome</keyword>
<feature type="compositionally biased region" description="Low complexity" evidence="2">
    <location>
        <begin position="314"/>
        <end position="334"/>
    </location>
</feature>
<dbReference type="AlphaFoldDB" id="A0A1E2RVC9"/>
<accession>A0A1E2RVC9</accession>
<name>A0A1E2RVC9_9HYPH</name>
<evidence type="ECO:0000256" key="2">
    <source>
        <dbReference type="SAM" id="MobiDB-lite"/>
    </source>
</evidence>
<organism evidence="3 4">
    <name type="scientific">Methyloligella halotolerans</name>
    <dbReference type="NCBI Taxonomy" id="1177755"/>
    <lineage>
        <taxon>Bacteria</taxon>
        <taxon>Pseudomonadati</taxon>
        <taxon>Pseudomonadota</taxon>
        <taxon>Alphaproteobacteria</taxon>
        <taxon>Hyphomicrobiales</taxon>
        <taxon>Hyphomicrobiaceae</taxon>
        <taxon>Methyloligella</taxon>
    </lineage>
</organism>
<dbReference type="Pfam" id="PF12951">
    <property type="entry name" value="PATR"/>
    <property type="match status" value="3"/>
</dbReference>
<gene>
    <name evidence="3" type="ORF">A7A08_03100</name>
</gene>
<evidence type="ECO:0000313" key="4">
    <source>
        <dbReference type="Proteomes" id="UP000095087"/>
    </source>
</evidence>
<dbReference type="PATRIC" id="fig|1177755.3.peg.3128"/>
<dbReference type="InterPro" id="IPR013425">
    <property type="entry name" value="Autotrns_rpt"/>
</dbReference>